<proteinExistence type="predicted"/>
<dbReference type="SMART" id="SM00267">
    <property type="entry name" value="GGDEF"/>
    <property type="match status" value="1"/>
</dbReference>
<dbReference type="CDD" id="cd01949">
    <property type="entry name" value="GGDEF"/>
    <property type="match status" value="1"/>
</dbReference>
<dbReference type="PANTHER" id="PTHR45138">
    <property type="entry name" value="REGULATORY COMPONENTS OF SENSORY TRANSDUCTION SYSTEM"/>
    <property type="match status" value="1"/>
</dbReference>
<dbReference type="SUPFAM" id="SSF55073">
    <property type="entry name" value="Nucleotide cyclase"/>
    <property type="match status" value="1"/>
</dbReference>
<dbReference type="InterPro" id="IPR000160">
    <property type="entry name" value="GGDEF_dom"/>
</dbReference>
<dbReference type="InterPro" id="IPR029787">
    <property type="entry name" value="Nucleotide_cyclase"/>
</dbReference>
<accession>A0A318EQ67</accession>
<dbReference type="GO" id="GO:0005886">
    <property type="term" value="C:plasma membrane"/>
    <property type="evidence" value="ECO:0007669"/>
    <property type="project" value="TreeGrafter"/>
</dbReference>
<feature type="transmembrane region" description="Helical" evidence="1">
    <location>
        <begin position="145"/>
        <end position="166"/>
    </location>
</feature>
<feature type="transmembrane region" description="Helical" evidence="1">
    <location>
        <begin position="71"/>
        <end position="96"/>
    </location>
</feature>
<dbReference type="Gene3D" id="3.30.70.270">
    <property type="match status" value="1"/>
</dbReference>
<name>A0A318EQ67_9FIRM</name>
<dbReference type="Proteomes" id="UP000247523">
    <property type="component" value="Unassembled WGS sequence"/>
</dbReference>
<dbReference type="NCBIfam" id="TIGR00254">
    <property type="entry name" value="GGDEF"/>
    <property type="match status" value="1"/>
</dbReference>
<keyword evidence="1" id="KW-1133">Transmembrane helix</keyword>
<evidence type="ECO:0000256" key="1">
    <source>
        <dbReference type="SAM" id="Phobius"/>
    </source>
</evidence>
<evidence type="ECO:0000313" key="4">
    <source>
        <dbReference type="Proteomes" id="UP000247523"/>
    </source>
</evidence>
<organism evidence="3 4">
    <name type="scientific">Lachnotalea glycerini</name>
    <dbReference type="NCBI Taxonomy" id="1763509"/>
    <lineage>
        <taxon>Bacteria</taxon>
        <taxon>Bacillati</taxon>
        <taxon>Bacillota</taxon>
        <taxon>Clostridia</taxon>
        <taxon>Lachnospirales</taxon>
        <taxon>Lachnospiraceae</taxon>
        <taxon>Lachnotalea</taxon>
    </lineage>
</organism>
<dbReference type="PROSITE" id="PS50887">
    <property type="entry name" value="GGDEF"/>
    <property type="match status" value="1"/>
</dbReference>
<dbReference type="GO" id="GO:0043709">
    <property type="term" value="P:cell adhesion involved in single-species biofilm formation"/>
    <property type="evidence" value="ECO:0007669"/>
    <property type="project" value="TreeGrafter"/>
</dbReference>
<dbReference type="EMBL" id="QICS01000003">
    <property type="protein sequence ID" value="PXV91734.1"/>
    <property type="molecule type" value="Genomic_DNA"/>
</dbReference>
<feature type="domain" description="GGDEF" evidence="2">
    <location>
        <begin position="249"/>
        <end position="377"/>
    </location>
</feature>
<evidence type="ECO:0000313" key="3">
    <source>
        <dbReference type="EMBL" id="PXV91734.1"/>
    </source>
</evidence>
<dbReference type="InterPro" id="IPR043128">
    <property type="entry name" value="Rev_trsase/Diguanyl_cyclase"/>
</dbReference>
<dbReference type="AlphaFoldDB" id="A0A318EQ67"/>
<dbReference type="GO" id="GO:1902201">
    <property type="term" value="P:negative regulation of bacterial-type flagellum-dependent cell motility"/>
    <property type="evidence" value="ECO:0007669"/>
    <property type="project" value="TreeGrafter"/>
</dbReference>
<dbReference type="PANTHER" id="PTHR45138:SF23">
    <property type="entry name" value="SIGNALING PROTEIN"/>
    <property type="match status" value="1"/>
</dbReference>
<dbReference type="RefSeq" id="WP_110290854.1">
    <property type="nucleotide sequence ID" value="NZ_QICS01000003.1"/>
</dbReference>
<evidence type="ECO:0000259" key="2">
    <source>
        <dbReference type="PROSITE" id="PS50887"/>
    </source>
</evidence>
<gene>
    <name evidence="3" type="ORF">C8E03_103296</name>
</gene>
<reference evidence="3 4" key="1">
    <citation type="submission" date="2018-05" db="EMBL/GenBank/DDBJ databases">
        <title>Genomic Encyclopedia of Type Strains, Phase IV (KMG-IV): sequencing the most valuable type-strain genomes for metagenomic binning, comparative biology and taxonomic classification.</title>
        <authorList>
            <person name="Goeker M."/>
        </authorList>
    </citation>
    <scope>NUCLEOTIDE SEQUENCE [LARGE SCALE GENOMIC DNA]</scope>
    <source>
        <strain evidence="3 4">DSM 28816</strain>
    </source>
</reference>
<feature type="transmembrane region" description="Helical" evidence="1">
    <location>
        <begin position="108"/>
        <end position="133"/>
    </location>
</feature>
<protein>
    <submittedName>
        <fullName evidence="3">Diguanylate cyclase (GGDEF)-like protein</fullName>
    </submittedName>
</protein>
<comment type="caution">
    <text evidence="3">The sequence shown here is derived from an EMBL/GenBank/DDBJ whole genome shotgun (WGS) entry which is preliminary data.</text>
</comment>
<dbReference type="GO" id="GO:0052621">
    <property type="term" value="F:diguanylate cyclase activity"/>
    <property type="evidence" value="ECO:0007669"/>
    <property type="project" value="TreeGrafter"/>
</dbReference>
<keyword evidence="1" id="KW-0472">Membrane</keyword>
<sequence>MELFQRIDINLIALVVLGTIRKLADIRLEKNDSINRYYIKIVEIIMLQLIFETTSCVINRRMELWLIPISYLLHIALFCTGVILTFHAYMLIYKLIIPNQSFSRNIKIILQIPMFICILLVLLSPIYHFIYYIDSNNVYHRGNYFIIYVTVTYFYILLILILVILYRRNLGESEFSLFLIFGSFPILGGIIQSIFYGTLLMWSSTAFALVVLYSYLQQRMVHLDYLTGVWSRGSFEFYIKNRLLQKDIDKIGVIYCDIDGLKGINDNYGHLEGDAAIKGVTQIIKNVIRKTDIIVRMGGDEFIVVLECEDSQILTVTLERIEKAFEQYNVASDKRYKLSCSFGSDILNSNFKDIEQFLHHVDSLMYANKKSKRERNS</sequence>
<dbReference type="InterPro" id="IPR050469">
    <property type="entry name" value="Diguanylate_Cyclase"/>
</dbReference>
<keyword evidence="1" id="KW-0812">Transmembrane</keyword>
<dbReference type="Pfam" id="PF00990">
    <property type="entry name" value="GGDEF"/>
    <property type="match status" value="1"/>
</dbReference>
<feature type="transmembrane region" description="Helical" evidence="1">
    <location>
        <begin position="200"/>
        <end position="216"/>
    </location>
</feature>